<dbReference type="SUPFAM" id="SSF57756">
    <property type="entry name" value="Retrovirus zinc finger-like domains"/>
    <property type="match status" value="1"/>
</dbReference>
<dbReference type="PANTHER" id="PTHR14379:SF3">
    <property type="entry name" value="MEIOSIS REGULATOR AND MRNA STABILITY FACTOR 1"/>
    <property type="match status" value="1"/>
</dbReference>
<reference evidence="4" key="1">
    <citation type="journal article" date="2017" name="Nature">
        <title>The genome of Chenopodium quinoa.</title>
        <authorList>
            <person name="Jarvis D.E."/>
            <person name="Ho Y.S."/>
            <person name="Lightfoot D.J."/>
            <person name="Schmoeckel S.M."/>
            <person name="Li B."/>
            <person name="Borm T.J.A."/>
            <person name="Ohyanagi H."/>
            <person name="Mineta K."/>
            <person name="Michell C.T."/>
            <person name="Saber N."/>
            <person name="Kharbatia N.M."/>
            <person name="Rupper R.R."/>
            <person name="Sharp A.R."/>
            <person name="Dally N."/>
            <person name="Boughton B.A."/>
            <person name="Woo Y.H."/>
            <person name="Gao G."/>
            <person name="Schijlen E.G.W.M."/>
            <person name="Guo X."/>
            <person name="Momin A.A."/>
            <person name="Negrao S."/>
            <person name="Al-Babili S."/>
            <person name="Gehring C."/>
            <person name="Roessner U."/>
            <person name="Jung C."/>
            <person name="Murphy K."/>
            <person name="Arold S.T."/>
            <person name="Gojobori T."/>
            <person name="van der Linden C.G."/>
            <person name="van Loo E.N."/>
            <person name="Jellen E.N."/>
            <person name="Maughan P.J."/>
            <person name="Tester M."/>
        </authorList>
    </citation>
    <scope>NUCLEOTIDE SEQUENCE [LARGE SCALE GENOMIC DNA]</scope>
    <source>
        <strain evidence="4">cv. PI 614886</strain>
    </source>
</reference>
<dbReference type="Gene3D" id="4.10.60.10">
    <property type="entry name" value="Zinc finger, CCHC-type"/>
    <property type="match status" value="1"/>
</dbReference>
<keyword evidence="1" id="KW-0479">Metal-binding</keyword>
<dbReference type="InterPro" id="IPR021139">
    <property type="entry name" value="NYN"/>
</dbReference>
<dbReference type="InterPro" id="IPR001878">
    <property type="entry name" value="Znf_CCHC"/>
</dbReference>
<dbReference type="Proteomes" id="UP000596660">
    <property type="component" value="Unplaced"/>
</dbReference>
<dbReference type="EnsemblPlants" id="AUR62030141-RA">
    <property type="protein sequence ID" value="AUR62030141-RA:cds"/>
    <property type="gene ID" value="AUR62030141"/>
</dbReference>
<evidence type="ECO:0000313" key="5">
    <source>
        <dbReference type="Proteomes" id="UP000596660"/>
    </source>
</evidence>
<feature type="region of interest" description="Disordered" evidence="2">
    <location>
        <begin position="181"/>
        <end position="257"/>
    </location>
</feature>
<feature type="region of interest" description="Disordered" evidence="2">
    <location>
        <begin position="417"/>
        <end position="444"/>
    </location>
</feature>
<dbReference type="AlphaFoldDB" id="A0A803MIP5"/>
<dbReference type="SMART" id="SM00343">
    <property type="entry name" value="ZnF_C2HC"/>
    <property type="match status" value="2"/>
</dbReference>
<dbReference type="CDD" id="cd10910">
    <property type="entry name" value="PIN_limkain_b1_N_like"/>
    <property type="match status" value="1"/>
</dbReference>
<feature type="region of interest" description="Disordered" evidence="2">
    <location>
        <begin position="289"/>
        <end position="316"/>
    </location>
</feature>
<accession>A0A803MIP5</accession>
<dbReference type="Gramene" id="AUR62030141-RA">
    <property type="protein sequence ID" value="AUR62030141-RA:cds"/>
    <property type="gene ID" value="AUR62030141"/>
</dbReference>
<dbReference type="InterPro" id="IPR024768">
    <property type="entry name" value="Marf1"/>
</dbReference>
<name>A0A803MIP5_CHEQI</name>
<dbReference type="PANTHER" id="PTHR14379">
    <property type="entry name" value="LIMKAIN B LKAP"/>
    <property type="match status" value="1"/>
</dbReference>
<dbReference type="PROSITE" id="PS50158">
    <property type="entry name" value="ZF_CCHC"/>
    <property type="match status" value="1"/>
</dbReference>
<feature type="domain" description="CCHC-type" evidence="3">
    <location>
        <begin position="277"/>
        <end position="290"/>
    </location>
</feature>
<evidence type="ECO:0000256" key="2">
    <source>
        <dbReference type="SAM" id="MobiDB-lite"/>
    </source>
</evidence>
<evidence type="ECO:0000256" key="1">
    <source>
        <dbReference type="PROSITE-ProRule" id="PRU00047"/>
    </source>
</evidence>
<feature type="compositionally biased region" description="Polar residues" evidence="2">
    <location>
        <begin position="239"/>
        <end position="257"/>
    </location>
</feature>
<protein>
    <recommendedName>
        <fullName evidence="3">CCHC-type domain-containing protein</fullName>
    </recommendedName>
</protein>
<proteinExistence type="predicted"/>
<organism evidence="4 5">
    <name type="scientific">Chenopodium quinoa</name>
    <name type="common">Quinoa</name>
    <dbReference type="NCBI Taxonomy" id="63459"/>
    <lineage>
        <taxon>Eukaryota</taxon>
        <taxon>Viridiplantae</taxon>
        <taxon>Streptophyta</taxon>
        <taxon>Embryophyta</taxon>
        <taxon>Tracheophyta</taxon>
        <taxon>Spermatophyta</taxon>
        <taxon>Magnoliopsida</taxon>
        <taxon>eudicotyledons</taxon>
        <taxon>Gunneridae</taxon>
        <taxon>Pentapetalae</taxon>
        <taxon>Caryophyllales</taxon>
        <taxon>Chenopodiaceae</taxon>
        <taxon>Chenopodioideae</taxon>
        <taxon>Atripliceae</taxon>
        <taxon>Chenopodium</taxon>
    </lineage>
</organism>
<dbReference type="Gene3D" id="3.40.50.1010">
    <property type="entry name" value="5'-nuclease"/>
    <property type="match status" value="1"/>
</dbReference>
<evidence type="ECO:0000259" key="3">
    <source>
        <dbReference type="PROSITE" id="PS50158"/>
    </source>
</evidence>
<dbReference type="Pfam" id="PF01936">
    <property type="entry name" value="NYN"/>
    <property type="match status" value="1"/>
</dbReference>
<dbReference type="GO" id="GO:0003676">
    <property type="term" value="F:nucleic acid binding"/>
    <property type="evidence" value="ECO:0007669"/>
    <property type="project" value="InterPro"/>
</dbReference>
<sequence>MEEPIENLDQNVRVNEIAPEYRKAKTSVWWDIENCPVPKNSDPNLIAQNIASALLKLDYGGCVSISAYGDTHRISSAVQHALSSTGISLNHVPAGVKDASDKKILVDMLFWAVDNPAPANYLLISGDRDFANALHQLPKSVWLWTSLVSGCPPLTGNESPQPENGNICNDDASTVQEVSRVQQEENKNIGKKRKKEGEINTPNHQLSNKKLKVNFQTNGGGKMKNGAGNLRCNAGGSGNNRRQNLQTQGGSSKKSRSCRNCNLNHVGRDCQGNQIQCFKCLKFGHKASNCNSKPMNHQTKNSPANKSKSRDNQVSSTPIAIGNNAVEISSFSENNGQCDGQNIERNLALVGQGGNLEKIQVMIVTNSIQGEANSDISQVGGPTMVMNQAQSNSHALVGQEGGIADTPMTIATNNVTQGKVNNNNKASKPFNKKPRSCKKCGETHPGRDCQRFGHRSYECYSKPMNHQNQHFPTNNSMFSNSQVNNIPTSSENSFGGNSNFSLIYGQGGGENFKTNQAPVKQGGNFDKIPLTTAPHSATLGETGNNNQVGCHTSDTTVINKPQASTSGTCLSNGLLQHAQFLYQTLRRATKTVTKVATE</sequence>
<keyword evidence="1" id="KW-0863">Zinc-finger</keyword>
<dbReference type="OMA" id="HPGRDCQ"/>
<dbReference type="GO" id="GO:0005777">
    <property type="term" value="C:peroxisome"/>
    <property type="evidence" value="ECO:0007669"/>
    <property type="project" value="InterPro"/>
</dbReference>
<reference evidence="4" key="2">
    <citation type="submission" date="2021-03" db="UniProtKB">
        <authorList>
            <consortium name="EnsemblPlants"/>
        </authorList>
    </citation>
    <scope>IDENTIFICATION</scope>
</reference>
<dbReference type="GO" id="GO:0010468">
    <property type="term" value="P:regulation of gene expression"/>
    <property type="evidence" value="ECO:0007669"/>
    <property type="project" value="InterPro"/>
</dbReference>
<evidence type="ECO:0000313" key="4">
    <source>
        <dbReference type="EnsemblPlants" id="AUR62030141-RA:cds"/>
    </source>
</evidence>
<dbReference type="GO" id="GO:0008270">
    <property type="term" value="F:zinc ion binding"/>
    <property type="evidence" value="ECO:0007669"/>
    <property type="project" value="UniProtKB-KW"/>
</dbReference>
<dbReference type="GO" id="GO:0004540">
    <property type="term" value="F:RNA nuclease activity"/>
    <property type="evidence" value="ECO:0007669"/>
    <property type="project" value="InterPro"/>
</dbReference>
<keyword evidence="5" id="KW-1185">Reference proteome</keyword>
<dbReference type="InterPro" id="IPR036875">
    <property type="entry name" value="Znf_CCHC_sf"/>
</dbReference>
<keyword evidence="1" id="KW-0862">Zinc</keyword>